<feature type="region of interest" description="Disordered" evidence="1">
    <location>
        <begin position="1"/>
        <end position="21"/>
    </location>
</feature>
<dbReference type="EMBL" id="JAVREL010000003">
    <property type="protein sequence ID" value="MDT0342399.1"/>
    <property type="molecule type" value="Genomic_DNA"/>
</dbReference>
<evidence type="ECO:0000313" key="3">
    <source>
        <dbReference type="EMBL" id="MDT0342399.1"/>
    </source>
</evidence>
<keyword evidence="2" id="KW-1133">Transmembrane helix</keyword>
<name>A0ABU2MP20_9ACTN</name>
<dbReference type="InterPro" id="IPR025339">
    <property type="entry name" value="DUF4245"/>
</dbReference>
<dbReference type="Pfam" id="PF14030">
    <property type="entry name" value="DUF4245"/>
    <property type="match status" value="1"/>
</dbReference>
<feature type="compositionally biased region" description="Low complexity" evidence="1">
    <location>
        <begin position="1"/>
        <end position="15"/>
    </location>
</feature>
<proteinExistence type="predicted"/>
<gene>
    <name evidence="3" type="ORF">RM590_07130</name>
</gene>
<keyword evidence="2" id="KW-0472">Membrane</keyword>
<accession>A0ABU2MP20</accession>
<evidence type="ECO:0000313" key="4">
    <source>
        <dbReference type="Proteomes" id="UP001183246"/>
    </source>
</evidence>
<keyword evidence="4" id="KW-1185">Reference proteome</keyword>
<keyword evidence="2" id="KW-0812">Transmembrane</keyword>
<evidence type="ECO:0000256" key="1">
    <source>
        <dbReference type="SAM" id="MobiDB-lite"/>
    </source>
</evidence>
<feature type="transmembrane region" description="Helical" evidence="2">
    <location>
        <begin position="30"/>
        <end position="48"/>
    </location>
</feature>
<organism evidence="3 4">
    <name type="scientific">Streptomyces litchfieldiae</name>
    <dbReference type="NCBI Taxonomy" id="3075543"/>
    <lineage>
        <taxon>Bacteria</taxon>
        <taxon>Bacillati</taxon>
        <taxon>Actinomycetota</taxon>
        <taxon>Actinomycetes</taxon>
        <taxon>Kitasatosporales</taxon>
        <taxon>Streptomycetaceae</taxon>
        <taxon>Streptomyces</taxon>
    </lineage>
</organism>
<comment type="caution">
    <text evidence="3">The sequence shown here is derived from an EMBL/GenBank/DDBJ whole genome shotgun (WGS) entry which is preliminary data.</text>
</comment>
<evidence type="ECO:0000256" key="2">
    <source>
        <dbReference type="SAM" id="Phobius"/>
    </source>
</evidence>
<reference evidence="4" key="1">
    <citation type="submission" date="2023-07" db="EMBL/GenBank/DDBJ databases">
        <title>30 novel species of actinomycetes from the DSMZ collection.</title>
        <authorList>
            <person name="Nouioui I."/>
        </authorList>
    </citation>
    <scope>NUCLEOTIDE SEQUENCE [LARGE SCALE GENOMIC DNA]</scope>
    <source>
        <strain evidence="4">DSM 44938</strain>
    </source>
</reference>
<protein>
    <submittedName>
        <fullName evidence="3">DUF4245 domain-containing protein</fullName>
    </submittedName>
</protein>
<dbReference type="RefSeq" id="WP_311703531.1">
    <property type="nucleotide sequence ID" value="NZ_JAVREL010000003.1"/>
</dbReference>
<dbReference type="Proteomes" id="UP001183246">
    <property type="component" value="Unassembled WGS sequence"/>
</dbReference>
<sequence>MANDVATDATDDAVTGEPPRRRQRFDSIRNMVLSLAVICAGAFGLVLFNPGDQPEGSTPTVSYEVEATTAARAAPYELLVPEGLPEGWRATSVRYEPLGEFGATWHLGFLDPDDEYVAVRQADGDAGEFVADATRDAEDTGSATAAGGRDWARYEGSKYDALVLAEPDATTVVMGTASFDRLEQFAGALVAAAE</sequence>